<proteinExistence type="predicted"/>
<feature type="compositionally biased region" description="Polar residues" evidence="1">
    <location>
        <begin position="199"/>
        <end position="208"/>
    </location>
</feature>
<dbReference type="AlphaFoldDB" id="A0AA39MVQ1"/>
<gene>
    <name evidence="2" type="ORF">EV420DRAFT_1483409</name>
</gene>
<comment type="caution">
    <text evidence="2">The sequence shown here is derived from an EMBL/GenBank/DDBJ whole genome shotgun (WGS) entry which is preliminary data.</text>
</comment>
<feature type="compositionally biased region" description="Low complexity" evidence="1">
    <location>
        <begin position="189"/>
        <end position="198"/>
    </location>
</feature>
<evidence type="ECO:0000313" key="3">
    <source>
        <dbReference type="Proteomes" id="UP001175211"/>
    </source>
</evidence>
<organism evidence="2 3">
    <name type="scientific">Armillaria tabescens</name>
    <name type="common">Ringless honey mushroom</name>
    <name type="synonym">Agaricus tabescens</name>
    <dbReference type="NCBI Taxonomy" id="1929756"/>
    <lineage>
        <taxon>Eukaryota</taxon>
        <taxon>Fungi</taxon>
        <taxon>Dikarya</taxon>
        <taxon>Basidiomycota</taxon>
        <taxon>Agaricomycotina</taxon>
        <taxon>Agaricomycetes</taxon>
        <taxon>Agaricomycetidae</taxon>
        <taxon>Agaricales</taxon>
        <taxon>Marasmiineae</taxon>
        <taxon>Physalacriaceae</taxon>
        <taxon>Desarmillaria</taxon>
    </lineage>
</organism>
<dbReference type="RefSeq" id="XP_060326502.1">
    <property type="nucleotide sequence ID" value="XM_060469981.1"/>
</dbReference>
<evidence type="ECO:0000313" key="2">
    <source>
        <dbReference type="EMBL" id="KAK0448397.1"/>
    </source>
</evidence>
<feature type="region of interest" description="Disordered" evidence="1">
    <location>
        <begin position="189"/>
        <end position="217"/>
    </location>
</feature>
<accession>A0AA39MVQ1</accession>
<dbReference type="EMBL" id="JAUEPS010000041">
    <property type="protein sequence ID" value="KAK0448397.1"/>
    <property type="molecule type" value="Genomic_DNA"/>
</dbReference>
<sequence>MGGVKEQPALAPEELAVLVHAVLMSDEELHNHEGEHSGLGETSLTPYSVFMYLTGGPRASSTSSDWPIDGVQFSSIGACCSSRGNISELWEDNPLKGADDLPYRWTLASKKSERRILVAGTPNKRKYPGSNSGSLPPTITAFAVPNRSSLPRLHLEKKKRLESFNLLPVSLLFFLIIIWGQSSTSTSIAGSATGTAMSETTMLSSTSRNSKEYELEY</sequence>
<protein>
    <submittedName>
        <fullName evidence="2">Uncharacterized protein</fullName>
    </submittedName>
</protein>
<name>A0AA39MVQ1_ARMTA</name>
<dbReference type="GeneID" id="85353529"/>
<evidence type="ECO:0000256" key="1">
    <source>
        <dbReference type="SAM" id="MobiDB-lite"/>
    </source>
</evidence>
<dbReference type="Proteomes" id="UP001175211">
    <property type="component" value="Unassembled WGS sequence"/>
</dbReference>
<reference evidence="2" key="1">
    <citation type="submission" date="2023-06" db="EMBL/GenBank/DDBJ databases">
        <authorList>
            <consortium name="Lawrence Berkeley National Laboratory"/>
            <person name="Ahrendt S."/>
            <person name="Sahu N."/>
            <person name="Indic B."/>
            <person name="Wong-Bajracharya J."/>
            <person name="Merenyi Z."/>
            <person name="Ke H.-M."/>
            <person name="Monk M."/>
            <person name="Kocsube S."/>
            <person name="Drula E."/>
            <person name="Lipzen A."/>
            <person name="Balint B."/>
            <person name="Henrissat B."/>
            <person name="Andreopoulos B."/>
            <person name="Martin F.M."/>
            <person name="Harder C.B."/>
            <person name="Rigling D."/>
            <person name="Ford K.L."/>
            <person name="Foster G.D."/>
            <person name="Pangilinan J."/>
            <person name="Papanicolaou A."/>
            <person name="Barry K."/>
            <person name="LaButti K."/>
            <person name="Viragh M."/>
            <person name="Koriabine M."/>
            <person name="Yan M."/>
            <person name="Riley R."/>
            <person name="Champramary S."/>
            <person name="Plett K.L."/>
            <person name="Tsai I.J."/>
            <person name="Slot J."/>
            <person name="Sipos G."/>
            <person name="Plett J."/>
            <person name="Nagy L.G."/>
            <person name="Grigoriev I.V."/>
        </authorList>
    </citation>
    <scope>NUCLEOTIDE SEQUENCE</scope>
    <source>
        <strain evidence="2">CCBAS 213</strain>
    </source>
</reference>
<keyword evidence="3" id="KW-1185">Reference proteome</keyword>